<sequence length="324" mass="35866">MRRASSSTTNYSRRTVRDATLPIGERTMSTSSWTTASQPDTASSESLFFTSLNPLAPITIVLLHVGMSSHLEWSHTWPKLSEYHLLIPDLPQHSRSRHVKPFSFGLAADHIAQIIKENAHDGRAHMVGLSTGGFIAMEVIKRHPDVVASAFLSGATPLKDMWKSINSQPKLAFLGLSVLLHSPKGLLYKATGWAPEFQNEELLKEIKRNNTARLYETIARETGNWSRSDMVEVGKMDKRIALVAAGKQDNVEGMRDMGQLLESLGSNAGRDSRAFVVPDAIHAWNLQFPLLFARGVRAWIEKAPLPEAFEPLEKGIMLEASSSS</sequence>
<comment type="caution">
    <text evidence="1">The sequence shown here is derived from an EMBL/GenBank/DDBJ whole genome shotgun (WGS) entry which is preliminary data.</text>
</comment>
<dbReference type="EMBL" id="MU394380">
    <property type="protein sequence ID" value="KAI6082021.1"/>
    <property type="molecule type" value="Genomic_DNA"/>
</dbReference>
<proteinExistence type="predicted"/>
<name>A0ACC0CNI1_9PEZI</name>
<keyword evidence="2" id="KW-1185">Reference proteome</keyword>
<protein>
    <submittedName>
        <fullName evidence="1">Alpha/beta-hydrolase</fullName>
    </submittedName>
</protein>
<organism evidence="1 2">
    <name type="scientific">Hypoxylon rubiginosum</name>
    <dbReference type="NCBI Taxonomy" id="110542"/>
    <lineage>
        <taxon>Eukaryota</taxon>
        <taxon>Fungi</taxon>
        <taxon>Dikarya</taxon>
        <taxon>Ascomycota</taxon>
        <taxon>Pezizomycotina</taxon>
        <taxon>Sordariomycetes</taxon>
        <taxon>Xylariomycetidae</taxon>
        <taxon>Xylariales</taxon>
        <taxon>Hypoxylaceae</taxon>
        <taxon>Hypoxylon</taxon>
    </lineage>
</organism>
<evidence type="ECO:0000313" key="1">
    <source>
        <dbReference type="EMBL" id="KAI6082021.1"/>
    </source>
</evidence>
<gene>
    <name evidence="1" type="ORF">F4821DRAFT_248011</name>
</gene>
<accession>A0ACC0CNI1</accession>
<dbReference type="Proteomes" id="UP001497680">
    <property type="component" value="Unassembled WGS sequence"/>
</dbReference>
<reference evidence="1 2" key="1">
    <citation type="journal article" date="2022" name="New Phytol.">
        <title>Ecological generalism drives hyperdiversity of secondary metabolite gene clusters in xylarialean endophytes.</title>
        <authorList>
            <person name="Franco M.E.E."/>
            <person name="Wisecaver J.H."/>
            <person name="Arnold A.E."/>
            <person name="Ju Y.M."/>
            <person name="Slot J.C."/>
            <person name="Ahrendt S."/>
            <person name="Moore L.P."/>
            <person name="Eastman K.E."/>
            <person name="Scott K."/>
            <person name="Konkel Z."/>
            <person name="Mondo S.J."/>
            <person name="Kuo A."/>
            <person name="Hayes R.D."/>
            <person name="Haridas S."/>
            <person name="Andreopoulos B."/>
            <person name="Riley R."/>
            <person name="LaButti K."/>
            <person name="Pangilinan J."/>
            <person name="Lipzen A."/>
            <person name="Amirebrahimi M."/>
            <person name="Yan J."/>
            <person name="Adam C."/>
            <person name="Keymanesh K."/>
            <person name="Ng V."/>
            <person name="Louie K."/>
            <person name="Northen T."/>
            <person name="Drula E."/>
            <person name="Henrissat B."/>
            <person name="Hsieh H.M."/>
            <person name="Youens-Clark K."/>
            <person name="Lutzoni F."/>
            <person name="Miadlikowska J."/>
            <person name="Eastwood D.C."/>
            <person name="Hamelin R.C."/>
            <person name="Grigoriev I.V."/>
            <person name="U'Ren J.M."/>
        </authorList>
    </citation>
    <scope>NUCLEOTIDE SEQUENCE [LARGE SCALE GENOMIC DNA]</scope>
    <source>
        <strain evidence="1 2">ER1909</strain>
    </source>
</reference>
<evidence type="ECO:0000313" key="2">
    <source>
        <dbReference type="Proteomes" id="UP001497680"/>
    </source>
</evidence>